<keyword evidence="1" id="KW-0456">Lyase</keyword>
<accession>A0A1T5HE76</accession>
<reference evidence="2" key="1">
    <citation type="submission" date="2017-02" db="EMBL/GenBank/DDBJ databases">
        <authorList>
            <person name="Varghese N."/>
            <person name="Submissions S."/>
        </authorList>
    </citation>
    <scope>NUCLEOTIDE SEQUENCE [LARGE SCALE GENOMIC DNA]</scope>
    <source>
        <strain evidence="2">DSM 22270</strain>
    </source>
</reference>
<proteinExistence type="predicted"/>
<dbReference type="Proteomes" id="UP000190897">
    <property type="component" value="Unassembled WGS sequence"/>
</dbReference>
<dbReference type="AlphaFoldDB" id="A0A1T5HE76"/>
<evidence type="ECO:0000313" key="1">
    <source>
        <dbReference type="EMBL" id="SKC19007.1"/>
    </source>
</evidence>
<dbReference type="Pfam" id="PF14099">
    <property type="entry name" value="Polysacc_lyase"/>
    <property type="match status" value="1"/>
</dbReference>
<dbReference type="Gene3D" id="2.60.120.200">
    <property type="match status" value="1"/>
</dbReference>
<sequence length="422" mass="48168">MNPSFYPSANKSCKSTRIIRKFILIKFGQVKLIAKPEFVIKSLLLFIICLVLVSCKDPGVKELDQNSLNATKKNDVSARNAGSFAEDLKPIIRYNFDTEIGSWYENSTCCPWSLSLNSLVARAGSGSIKFDLRREDNIQNPRTELGREPNNNQESWYGFSLFFPASFIKDPIEESIVQWNSRPDLKEGESWRSAPLFLGILNDRFVLEVRSDSNRITKQGYFSFNRLDLGPVEKETWHDWVFHIKWAYDNTGVIEVWKNGQLILSRLNQPNSYNDAMFPYFKVGIYKWDWATKATVGIDRRTMFVDEISIGNHTADFKQVSPQATPLPVTLASFTAAKLGLVSQLKWSTAQEVNAERFVIQRSSNAKNWQNVGEKMAIGASSNLINYAFTDQKPVKGTSYYRLKIVDKDQTFAYSSIKSLKF</sequence>
<keyword evidence="2" id="KW-1185">Reference proteome</keyword>
<dbReference type="EMBL" id="FUZA01000012">
    <property type="protein sequence ID" value="SKC19007.1"/>
    <property type="molecule type" value="Genomic_DNA"/>
</dbReference>
<organism evidence="1 2">
    <name type="scientific">Dyadobacter psychrophilus</name>
    <dbReference type="NCBI Taxonomy" id="651661"/>
    <lineage>
        <taxon>Bacteria</taxon>
        <taxon>Pseudomonadati</taxon>
        <taxon>Bacteroidota</taxon>
        <taxon>Cytophagia</taxon>
        <taxon>Cytophagales</taxon>
        <taxon>Spirosomataceae</taxon>
        <taxon>Dyadobacter</taxon>
    </lineage>
</organism>
<dbReference type="STRING" id="651661.SAMN05660293_05403"/>
<name>A0A1T5HE76_9BACT</name>
<evidence type="ECO:0000313" key="2">
    <source>
        <dbReference type="Proteomes" id="UP000190897"/>
    </source>
</evidence>
<gene>
    <name evidence="1" type="ORF">SAMN05660293_05403</name>
</gene>
<dbReference type="InterPro" id="IPR025975">
    <property type="entry name" value="Polysacc_lyase"/>
</dbReference>
<dbReference type="GO" id="GO:0016829">
    <property type="term" value="F:lyase activity"/>
    <property type="evidence" value="ECO:0007669"/>
    <property type="project" value="UniProtKB-KW"/>
</dbReference>
<protein>
    <submittedName>
        <fullName evidence="1">Polysaccharide lyase</fullName>
    </submittedName>
</protein>